<keyword evidence="5 8" id="KW-1133">Transmembrane helix</keyword>
<feature type="transmembrane region" description="Helical" evidence="8">
    <location>
        <begin position="53"/>
        <end position="78"/>
    </location>
</feature>
<dbReference type="GO" id="GO:0043709">
    <property type="term" value="P:cell adhesion involved in single-species biofilm formation"/>
    <property type="evidence" value="ECO:0007669"/>
    <property type="project" value="TreeGrafter"/>
</dbReference>
<evidence type="ECO:0000259" key="9">
    <source>
        <dbReference type="PROSITE" id="PS50112"/>
    </source>
</evidence>
<evidence type="ECO:0000256" key="7">
    <source>
        <dbReference type="ARBA" id="ARBA00034247"/>
    </source>
</evidence>
<dbReference type="GeneID" id="60681545"/>
<dbReference type="GO" id="GO:1902201">
    <property type="term" value="P:negative regulation of bacterial-type flagellum-dependent cell motility"/>
    <property type="evidence" value="ECO:0007669"/>
    <property type="project" value="TreeGrafter"/>
</dbReference>
<evidence type="ECO:0000256" key="5">
    <source>
        <dbReference type="ARBA" id="ARBA00022989"/>
    </source>
</evidence>
<accession>A0A368NXR5</accession>
<reference evidence="11 12" key="1">
    <citation type="submission" date="2018-08" db="EMBL/GenBank/DDBJ databases">
        <title>Genome sequencing of Agrobacterium vitis strain ICMP 10754.</title>
        <authorList>
            <person name="Visnovsky S.B."/>
            <person name="Pitman A.R."/>
        </authorList>
    </citation>
    <scope>NUCLEOTIDE SEQUENCE [LARGE SCALE GENOMIC DNA]</scope>
    <source>
        <strain evidence="11 12">ICMP 10754</strain>
    </source>
</reference>
<evidence type="ECO:0000256" key="8">
    <source>
        <dbReference type="SAM" id="Phobius"/>
    </source>
</evidence>
<name>A0A368NXR5_AGRVI</name>
<keyword evidence="4 8" id="KW-0812">Transmembrane</keyword>
<dbReference type="CDD" id="cd00130">
    <property type="entry name" value="PAS"/>
    <property type="match status" value="1"/>
</dbReference>
<dbReference type="GO" id="GO:0052621">
    <property type="term" value="F:diguanylate cyclase activity"/>
    <property type="evidence" value="ECO:0007669"/>
    <property type="project" value="UniProtKB-EC"/>
</dbReference>
<dbReference type="InterPro" id="IPR029787">
    <property type="entry name" value="Nucleotide_cyclase"/>
</dbReference>
<dbReference type="InterPro" id="IPR043128">
    <property type="entry name" value="Rev_trsase/Diguanyl_cyclase"/>
</dbReference>
<dbReference type="RefSeq" id="WP_060716362.1">
    <property type="nucleotide sequence ID" value="NZ_CP055265.1"/>
</dbReference>
<dbReference type="AlphaFoldDB" id="A0A368NXR5"/>
<dbReference type="CDD" id="cd01949">
    <property type="entry name" value="GGDEF"/>
    <property type="match status" value="1"/>
</dbReference>
<feature type="transmembrane region" description="Helical" evidence="8">
    <location>
        <begin position="148"/>
        <end position="167"/>
    </location>
</feature>
<dbReference type="PROSITE" id="PS50887">
    <property type="entry name" value="GGDEF"/>
    <property type="match status" value="1"/>
</dbReference>
<comment type="caution">
    <text evidence="11">The sequence shown here is derived from an EMBL/GenBank/DDBJ whole genome shotgun (WGS) entry which is preliminary data.</text>
</comment>
<dbReference type="InterPro" id="IPR050469">
    <property type="entry name" value="Diguanylate_Cyclase"/>
</dbReference>
<dbReference type="EC" id="2.7.7.65" evidence="2"/>
<dbReference type="NCBIfam" id="TIGR00254">
    <property type="entry name" value="GGDEF"/>
    <property type="match status" value="1"/>
</dbReference>
<dbReference type="InterPro" id="IPR011620">
    <property type="entry name" value="Sig_transdc_His_kinase_LytS_TM"/>
</dbReference>
<dbReference type="FunFam" id="3.30.70.270:FF:000001">
    <property type="entry name" value="Diguanylate cyclase domain protein"/>
    <property type="match status" value="1"/>
</dbReference>
<dbReference type="EMBL" id="QUSG01000021">
    <property type="protein sequence ID" value="KAA3521859.1"/>
    <property type="molecule type" value="Genomic_DNA"/>
</dbReference>
<dbReference type="InterPro" id="IPR000014">
    <property type="entry name" value="PAS"/>
</dbReference>
<dbReference type="PANTHER" id="PTHR45138">
    <property type="entry name" value="REGULATORY COMPONENTS OF SENSORY TRANSDUCTION SYSTEM"/>
    <property type="match status" value="1"/>
</dbReference>
<dbReference type="InterPro" id="IPR013656">
    <property type="entry name" value="PAS_4"/>
</dbReference>
<evidence type="ECO:0000313" key="11">
    <source>
        <dbReference type="EMBL" id="KAA3521859.1"/>
    </source>
</evidence>
<dbReference type="GO" id="GO:0005886">
    <property type="term" value="C:plasma membrane"/>
    <property type="evidence" value="ECO:0007669"/>
    <property type="project" value="UniProtKB-SubCell"/>
</dbReference>
<dbReference type="InterPro" id="IPR035965">
    <property type="entry name" value="PAS-like_dom_sf"/>
</dbReference>
<dbReference type="InterPro" id="IPR000160">
    <property type="entry name" value="GGDEF_dom"/>
</dbReference>
<comment type="subcellular location">
    <subcellularLocation>
        <location evidence="1">Cell membrane</location>
        <topology evidence="1">Multi-pass membrane protein</topology>
    </subcellularLocation>
</comment>
<protein>
    <recommendedName>
        <fullName evidence="2">diguanylate cyclase</fullName>
        <ecNumber evidence="2">2.7.7.65</ecNumber>
    </recommendedName>
</protein>
<evidence type="ECO:0000256" key="3">
    <source>
        <dbReference type="ARBA" id="ARBA00022475"/>
    </source>
</evidence>
<dbReference type="SMART" id="SM00091">
    <property type="entry name" value="PAS"/>
    <property type="match status" value="2"/>
</dbReference>
<evidence type="ECO:0000256" key="2">
    <source>
        <dbReference type="ARBA" id="ARBA00012528"/>
    </source>
</evidence>
<dbReference type="NCBIfam" id="TIGR00229">
    <property type="entry name" value="sensory_box"/>
    <property type="match status" value="1"/>
</dbReference>
<dbReference type="Pfam" id="PF00990">
    <property type="entry name" value="GGDEF"/>
    <property type="match status" value="1"/>
</dbReference>
<organism evidence="11 12">
    <name type="scientific">Agrobacterium vitis</name>
    <name type="common">Rhizobium vitis</name>
    <dbReference type="NCBI Taxonomy" id="373"/>
    <lineage>
        <taxon>Bacteria</taxon>
        <taxon>Pseudomonadati</taxon>
        <taxon>Pseudomonadota</taxon>
        <taxon>Alphaproteobacteria</taxon>
        <taxon>Hyphomicrobiales</taxon>
        <taxon>Rhizobiaceae</taxon>
        <taxon>Rhizobium/Agrobacterium group</taxon>
        <taxon>Agrobacterium</taxon>
    </lineage>
</organism>
<comment type="catalytic activity">
    <reaction evidence="7">
        <text>2 GTP = 3',3'-c-di-GMP + 2 diphosphate</text>
        <dbReference type="Rhea" id="RHEA:24898"/>
        <dbReference type="ChEBI" id="CHEBI:33019"/>
        <dbReference type="ChEBI" id="CHEBI:37565"/>
        <dbReference type="ChEBI" id="CHEBI:58805"/>
        <dbReference type="EC" id="2.7.7.65"/>
    </reaction>
</comment>
<feature type="transmembrane region" description="Helical" evidence="8">
    <location>
        <begin position="173"/>
        <end position="196"/>
    </location>
</feature>
<dbReference type="Proteomes" id="UP000436911">
    <property type="component" value="Unassembled WGS sequence"/>
</dbReference>
<feature type="transmembrane region" description="Helical" evidence="8">
    <location>
        <begin position="114"/>
        <end position="136"/>
    </location>
</feature>
<evidence type="ECO:0000256" key="4">
    <source>
        <dbReference type="ARBA" id="ARBA00022692"/>
    </source>
</evidence>
<keyword evidence="6 8" id="KW-0472">Membrane</keyword>
<gene>
    <name evidence="11" type="ORF">DXT89_23100</name>
</gene>
<dbReference type="Gene3D" id="3.30.450.20">
    <property type="entry name" value="PAS domain"/>
    <property type="match status" value="2"/>
</dbReference>
<feature type="domain" description="PAS" evidence="9">
    <location>
        <begin position="208"/>
        <end position="245"/>
    </location>
</feature>
<feature type="transmembrane region" description="Helical" evidence="8">
    <location>
        <begin position="85"/>
        <end position="108"/>
    </location>
</feature>
<dbReference type="SMART" id="SM00267">
    <property type="entry name" value="GGDEF"/>
    <property type="match status" value="1"/>
</dbReference>
<dbReference type="GO" id="GO:0000155">
    <property type="term" value="F:phosphorelay sensor kinase activity"/>
    <property type="evidence" value="ECO:0007669"/>
    <property type="project" value="InterPro"/>
</dbReference>
<dbReference type="Gene3D" id="3.30.70.270">
    <property type="match status" value="1"/>
</dbReference>
<evidence type="ECO:0000256" key="6">
    <source>
        <dbReference type="ARBA" id="ARBA00023136"/>
    </source>
</evidence>
<evidence type="ECO:0000313" key="12">
    <source>
        <dbReference type="Proteomes" id="UP000436911"/>
    </source>
</evidence>
<feature type="domain" description="GGDEF" evidence="10">
    <location>
        <begin position="505"/>
        <end position="641"/>
    </location>
</feature>
<keyword evidence="3" id="KW-1003">Cell membrane</keyword>
<dbReference type="GO" id="GO:0071555">
    <property type="term" value="P:cell wall organization"/>
    <property type="evidence" value="ECO:0007669"/>
    <property type="project" value="InterPro"/>
</dbReference>
<dbReference type="SUPFAM" id="SSF55785">
    <property type="entry name" value="PYP-like sensor domain (PAS domain)"/>
    <property type="match status" value="2"/>
</dbReference>
<dbReference type="Pfam" id="PF12860">
    <property type="entry name" value="PAS_7"/>
    <property type="match status" value="1"/>
</dbReference>
<evidence type="ECO:0000256" key="1">
    <source>
        <dbReference type="ARBA" id="ARBA00004651"/>
    </source>
</evidence>
<sequence length="663" mass="71685">MTLRIKAVEETPEQMNTTMTLILVNSALVTLFSIVSSRLAGWLEQQNPAYKPIGLGIAGGVTAIVAMQFPITIVPGLFMDLRSSAIAVCGLMGGPVCAIFAAGIAITWRVLEGGIGAGAGALSILLAAGAGVWAGWRDEQAILSLRRIAAMGLGLIILPQVTLLVIPPETWPAVIAVLPLLLPMQCLAALLAAAVIRSETLQRARLQEAKLYRTVIESMPEILTTKDREGRFILTNPATAKALGLDDPAQMIGKTDTDFHSPELAACYRADEEAVFAEGKPVHIEQSYETPLGAKGWYSTLKYPIRDQKTGDIIALATHSRDISKQKELEQQLAESRQQLADALANMADGLVMFDRQGKLVYCNERYRSMFSKTADIRVPGADLHDIIIASRARGEETTPRDSEPILAEQTLDSLPVLPLTPGKREIALWDGRTLEAQTRSVGGGGSLIVFTDITRAKQAEGLLRHTNRALEKAAFTDGLTGLYNRRAFDVHLRQEFARSQRTGAGVSLLMIDIDHFKLFNDRYGHQAGDQCLRQIATTLRSVAKRSTDIAARYGGEEMALILSDTDLAGGSTVAEYYCQAVRDLHIPHGDSEKGIVTVSIGVAAVPSDHIHSSDDLVASADAALYQAKHSGRDQYFTTSHAPALDTVPQNRKPALAISNVLK</sequence>
<evidence type="ECO:0000259" key="10">
    <source>
        <dbReference type="PROSITE" id="PS50887"/>
    </source>
</evidence>
<dbReference type="PANTHER" id="PTHR45138:SF9">
    <property type="entry name" value="DIGUANYLATE CYCLASE DGCM-RELATED"/>
    <property type="match status" value="1"/>
</dbReference>
<dbReference type="Pfam" id="PF07694">
    <property type="entry name" value="5TM-5TMR_LYT"/>
    <property type="match status" value="1"/>
</dbReference>
<dbReference type="OrthoDB" id="9812260at2"/>
<dbReference type="SUPFAM" id="SSF55073">
    <property type="entry name" value="Nucleotide cyclase"/>
    <property type="match status" value="1"/>
</dbReference>
<proteinExistence type="predicted"/>
<feature type="transmembrane region" description="Helical" evidence="8">
    <location>
        <begin position="21"/>
        <end position="41"/>
    </location>
</feature>
<dbReference type="Pfam" id="PF08448">
    <property type="entry name" value="PAS_4"/>
    <property type="match status" value="1"/>
</dbReference>
<dbReference type="PROSITE" id="PS50112">
    <property type="entry name" value="PAS"/>
    <property type="match status" value="1"/>
</dbReference>